<dbReference type="Pfam" id="PF01258">
    <property type="entry name" value="zf-dskA_traR"/>
    <property type="match status" value="1"/>
</dbReference>
<reference evidence="6 7" key="1">
    <citation type="submission" date="2018-05" db="EMBL/GenBank/DDBJ databases">
        <title>Whole genome sequence of Pseudomonas putida JBC17.</title>
        <authorList>
            <person name="Lee Y.H."/>
            <person name="David K."/>
        </authorList>
    </citation>
    <scope>NUCLEOTIDE SEQUENCE [LARGE SCALE GENOMIC DNA]</scope>
    <source>
        <strain evidence="6 7">JBC17</strain>
    </source>
</reference>
<evidence type="ECO:0000259" key="5">
    <source>
        <dbReference type="Pfam" id="PF01258"/>
    </source>
</evidence>
<dbReference type="EMBL" id="CP029693">
    <property type="protein sequence ID" value="AWY39436.1"/>
    <property type="molecule type" value="Genomic_DNA"/>
</dbReference>
<evidence type="ECO:0000313" key="6">
    <source>
        <dbReference type="EMBL" id="AWY39436.1"/>
    </source>
</evidence>
<dbReference type="OrthoDB" id="962301at2"/>
<dbReference type="PANTHER" id="PTHR38777:SF1">
    <property type="entry name" value="DNAK SUPPRESSOR PROTEIN"/>
    <property type="match status" value="1"/>
</dbReference>
<dbReference type="RefSeq" id="WP_110963213.1">
    <property type="nucleotide sequence ID" value="NZ_CP029693.1"/>
</dbReference>
<protein>
    <submittedName>
        <fullName evidence="6">Transcriptional regulator</fullName>
    </submittedName>
</protein>
<dbReference type="InterPro" id="IPR000962">
    <property type="entry name" value="Znf_DskA_TraR"/>
</dbReference>
<sequence length="67" mass="7557">MDDIDRANEQAQYLLDVALQRSRRASSRRISAEFCDDCGGDIPLLRQQAIVGCQTCVDCQGLREARR</sequence>
<feature type="domain" description="Zinc finger DksA/TraR C4-type" evidence="5">
    <location>
        <begin position="33"/>
        <end position="64"/>
    </location>
</feature>
<feature type="zinc finger region" description="dksA C4-type" evidence="4">
    <location>
        <begin position="35"/>
        <end position="59"/>
    </location>
</feature>
<dbReference type="GO" id="GO:0008270">
    <property type="term" value="F:zinc ion binding"/>
    <property type="evidence" value="ECO:0007669"/>
    <property type="project" value="UniProtKB-KW"/>
</dbReference>
<dbReference type="AlphaFoldDB" id="A0A2Z4REQ5"/>
<organism evidence="6 7">
    <name type="scientific">Pseudomonas putida</name>
    <name type="common">Arthrobacter siderocapsulatus</name>
    <dbReference type="NCBI Taxonomy" id="303"/>
    <lineage>
        <taxon>Bacteria</taxon>
        <taxon>Pseudomonadati</taxon>
        <taxon>Pseudomonadota</taxon>
        <taxon>Gammaproteobacteria</taxon>
        <taxon>Pseudomonadales</taxon>
        <taxon>Pseudomonadaceae</taxon>
        <taxon>Pseudomonas</taxon>
    </lineage>
</organism>
<dbReference type="GO" id="GO:1900378">
    <property type="term" value="P:positive regulation of secondary metabolite biosynthetic process"/>
    <property type="evidence" value="ECO:0007669"/>
    <property type="project" value="TreeGrafter"/>
</dbReference>
<dbReference type="PROSITE" id="PS51128">
    <property type="entry name" value="ZF_DKSA_2"/>
    <property type="match status" value="1"/>
</dbReference>
<evidence type="ECO:0000256" key="3">
    <source>
        <dbReference type="ARBA" id="ARBA00022833"/>
    </source>
</evidence>
<keyword evidence="3" id="KW-0862">Zinc</keyword>
<dbReference type="Proteomes" id="UP000250299">
    <property type="component" value="Chromosome"/>
</dbReference>
<evidence type="ECO:0000256" key="1">
    <source>
        <dbReference type="ARBA" id="ARBA00022723"/>
    </source>
</evidence>
<keyword evidence="2" id="KW-0863">Zinc-finger</keyword>
<accession>A0A2Z4REQ5</accession>
<keyword evidence="1" id="KW-0479">Metal-binding</keyword>
<evidence type="ECO:0000256" key="4">
    <source>
        <dbReference type="PROSITE-ProRule" id="PRU00510"/>
    </source>
</evidence>
<evidence type="ECO:0000313" key="7">
    <source>
        <dbReference type="Proteomes" id="UP000250299"/>
    </source>
</evidence>
<dbReference type="PANTHER" id="PTHR38777">
    <property type="entry name" value="FELS-2 PROPHAGE PROTEIN"/>
    <property type="match status" value="1"/>
</dbReference>
<gene>
    <name evidence="6" type="ORF">DKY63_05765</name>
</gene>
<evidence type="ECO:0000256" key="2">
    <source>
        <dbReference type="ARBA" id="ARBA00022771"/>
    </source>
</evidence>
<proteinExistence type="predicted"/>
<name>A0A2Z4REQ5_PSEPU</name>